<proteinExistence type="predicted"/>
<dbReference type="Pfam" id="PF06082">
    <property type="entry name" value="YjbH"/>
    <property type="match status" value="1"/>
</dbReference>
<dbReference type="Proteomes" id="UP000024836">
    <property type="component" value="Unassembled WGS sequence"/>
</dbReference>
<reference evidence="2 3" key="1">
    <citation type="submission" date="2013-04" db="EMBL/GenBank/DDBJ databases">
        <title>Shimia sp. 22II-S11-Z10 Genome Sequencing.</title>
        <authorList>
            <person name="Lai Q."/>
            <person name="Li G."/>
            <person name="Shao Z."/>
        </authorList>
    </citation>
    <scope>NUCLEOTIDE SEQUENCE [LARGE SCALE GENOMIC DNA]</scope>
    <source>
        <strain evidence="3">22II-S11-Z10</strain>
    </source>
</reference>
<feature type="signal peptide" evidence="1">
    <location>
        <begin position="1"/>
        <end position="19"/>
    </location>
</feature>
<dbReference type="AlphaFoldDB" id="A0A058ZJZ1"/>
<sequence length="703" mass="77462">MHKAIRICLAGMAMTPCVAMGQEAPSLSFYGTSGLIDMPTGFAQPDGQLSTTISHFGPTSKYTLTFQIAPRLSGSFRYSIISDFDAGGQSRYDRSFDLRYQLLEETAYQPAVSVGIQDFGGTGVLAAEYLVASKHFTPRFSGTVGIGWGRYGTYNGFTNPLGILNDGFETRPANGGGINTTGRLDFDQWFRGDAALFAGVQWQATDKLTLTAEYSSDDYSAEESRGLLTHKSPLNFGASYQFENGWTLGGYYLYGSEFGVNLTYGFNPKTPSYPGGREESPEPISPRNALAAASWGDTWQQEPRREQQLKDVLAAELKNEGLRLDGFDLTPTSATVLLRNRRFDASGQAVGRTARVMANTLPPSVETFVIVPVEKGQPQSKITLKRDDLEELEFALDGAWKSYVRADIEDAADVSVEAIEGLYPRLSYGVKPYFRPSLFDPDNPLRADFGAQFDLSYTPRPGLIFSGSLRQPIIGNLDEVTRTSNSVLPRVRSDSGLYEVQSELELSYLTTEYFFRPGANLYGRVTAGYLERMYGGISGEVLWKPVTGPWAFGVELNYVKQRDFDLGLGFQSYDIVTGHASAYYEFGDGYLAQVDVGRYLAGDWGATFALDREFANGVRVGAYFTLTDVPFSDFGEGSFDKGIRITIPTSVLSGEPTKSGFSTSISPVTRDGGARLNVRNRLYGLTRDYHDPELAKSWGKFWR</sequence>
<keyword evidence="3" id="KW-1185">Reference proteome</keyword>
<evidence type="ECO:0000313" key="2">
    <source>
        <dbReference type="EMBL" id="KCV81873.1"/>
    </source>
</evidence>
<organism evidence="2 3">
    <name type="scientific">Actibacterium atlanticum</name>
    <dbReference type="NCBI Taxonomy" id="1461693"/>
    <lineage>
        <taxon>Bacteria</taxon>
        <taxon>Pseudomonadati</taxon>
        <taxon>Pseudomonadota</taxon>
        <taxon>Alphaproteobacteria</taxon>
        <taxon>Rhodobacterales</taxon>
        <taxon>Roseobacteraceae</taxon>
        <taxon>Actibacterium</taxon>
    </lineage>
</organism>
<evidence type="ECO:0008006" key="4">
    <source>
        <dbReference type="Google" id="ProtNLM"/>
    </source>
</evidence>
<evidence type="ECO:0000313" key="3">
    <source>
        <dbReference type="Proteomes" id="UP000024836"/>
    </source>
</evidence>
<dbReference type="PATRIC" id="fig|1461693.3.peg.2232"/>
<dbReference type="RefSeq" id="WP_081806500.1">
    <property type="nucleotide sequence ID" value="NZ_AQQY01000006.1"/>
</dbReference>
<comment type="caution">
    <text evidence="2">The sequence shown here is derived from an EMBL/GenBank/DDBJ whole genome shotgun (WGS) entry which is preliminary data.</text>
</comment>
<dbReference type="eggNOG" id="COG3637">
    <property type="taxonomic scope" value="Bacteria"/>
</dbReference>
<gene>
    <name evidence="2" type="ORF">ATO10_11020</name>
</gene>
<dbReference type="InterPro" id="IPR010344">
    <property type="entry name" value="YbjH"/>
</dbReference>
<keyword evidence="1" id="KW-0732">Signal</keyword>
<dbReference type="STRING" id="1461693.ATO10_11020"/>
<protein>
    <recommendedName>
        <fullName evidence="4">Lipoprotein</fullName>
    </recommendedName>
</protein>
<dbReference type="EMBL" id="AQQY01000006">
    <property type="protein sequence ID" value="KCV81873.1"/>
    <property type="molecule type" value="Genomic_DNA"/>
</dbReference>
<accession>A0A058ZJZ1</accession>
<feature type="chain" id="PRO_5001566556" description="Lipoprotein" evidence="1">
    <location>
        <begin position="20"/>
        <end position="703"/>
    </location>
</feature>
<evidence type="ECO:0000256" key="1">
    <source>
        <dbReference type="SAM" id="SignalP"/>
    </source>
</evidence>
<name>A0A058ZJZ1_9RHOB</name>